<dbReference type="Pfam" id="PF07726">
    <property type="entry name" value="AAA_3"/>
    <property type="match status" value="1"/>
</dbReference>
<proteinExistence type="inferred from homology"/>
<comment type="caution">
    <text evidence="6">The sequence shown here is derived from an EMBL/GenBank/DDBJ whole genome shotgun (WGS) entry which is preliminary data.</text>
</comment>
<dbReference type="InterPro" id="IPR027417">
    <property type="entry name" value="P-loop_NTPase"/>
</dbReference>
<dbReference type="Gene3D" id="3.40.50.300">
    <property type="entry name" value="P-loop containing nucleotide triphosphate hydrolases"/>
    <property type="match status" value="1"/>
</dbReference>
<dbReference type="PANTHER" id="PTHR42759">
    <property type="entry name" value="MOXR FAMILY PROTEIN"/>
    <property type="match status" value="1"/>
</dbReference>
<evidence type="ECO:0000313" key="7">
    <source>
        <dbReference type="Proteomes" id="UP000004080"/>
    </source>
</evidence>
<dbReference type="PANTHER" id="PTHR42759:SF5">
    <property type="entry name" value="METHANOL DEHYDROGENASE REGULATOR"/>
    <property type="match status" value="1"/>
</dbReference>
<dbReference type="Proteomes" id="UP000004080">
    <property type="component" value="Unassembled WGS sequence"/>
</dbReference>
<evidence type="ECO:0000313" key="6">
    <source>
        <dbReference type="EMBL" id="EIT84439.1"/>
    </source>
</evidence>
<dbReference type="PATRIC" id="fig|1196324.3.peg.3162"/>
<comment type="similarity">
    <text evidence="3">Belongs to the MoxR family.</text>
</comment>
<evidence type="ECO:0000256" key="3">
    <source>
        <dbReference type="ARBA" id="ARBA00061607"/>
    </source>
</evidence>
<dbReference type="Pfam" id="PF17863">
    <property type="entry name" value="AAA_lid_2"/>
    <property type="match status" value="1"/>
</dbReference>
<keyword evidence="7" id="KW-1185">Reference proteome</keyword>
<dbReference type="eggNOG" id="COG0714">
    <property type="taxonomic scope" value="Bacteria"/>
</dbReference>
<accession>I8AGA4</accession>
<protein>
    <submittedName>
        <fullName evidence="6">ATPase</fullName>
    </submittedName>
</protein>
<dbReference type="GO" id="GO:0016887">
    <property type="term" value="F:ATP hydrolysis activity"/>
    <property type="evidence" value="ECO:0007669"/>
    <property type="project" value="InterPro"/>
</dbReference>
<dbReference type="RefSeq" id="WP_007203159.1">
    <property type="nucleotide sequence ID" value="NZ_AKKV01000033.1"/>
</dbReference>
<keyword evidence="1" id="KW-0547">Nucleotide-binding</keyword>
<dbReference type="STRING" id="1196324.A374_15429"/>
<dbReference type="PIRSF" id="PIRSF002849">
    <property type="entry name" value="AAA_ATPase_chaperone_MoxR_prd"/>
    <property type="match status" value="1"/>
</dbReference>
<evidence type="ECO:0000256" key="2">
    <source>
        <dbReference type="ARBA" id="ARBA00022840"/>
    </source>
</evidence>
<evidence type="ECO:0000259" key="5">
    <source>
        <dbReference type="Pfam" id="PF17863"/>
    </source>
</evidence>
<organism evidence="6 7">
    <name type="scientific">Fictibacillus macauensis ZFHKF-1</name>
    <dbReference type="NCBI Taxonomy" id="1196324"/>
    <lineage>
        <taxon>Bacteria</taxon>
        <taxon>Bacillati</taxon>
        <taxon>Bacillota</taxon>
        <taxon>Bacilli</taxon>
        <taxon>Bacillales</taxon>
        <taxon>Fictibacillaceae</taxon>
        <taxon>Fictibacillus</taxon>
    </lineage>
</organism>
<dbReference type="EMBL" id="AKKV01000033">
    <property type="protein sequence ID" value="EIT84439.1"/>
    <property type="molecule type" value="Genomic_DNA"/>
</dbReference>
<evidence type="ECO:0000259" key="4">
    <source>
        <dbReference type="Pfam" id="PF07726"/>
    </source>
</evidence>
<sequence>MVLQMNSCHEKIDKVVTNIENVIVGKRSVAQLSLVALLTGGHVLLEDVPGVGKTMMVRAIAKSLGLQFNRIQFTPDLLPSDITGVSVFNQKEMLFEFRPGPLMGNVVLADEINRTSPKTQSALLESMEERSLTIDGETHVLPDPFFVMATQNPIEYEGTFPLPEAQLDRFLLKLSMGYPSQQEELAILDLQSNGHPIEQIQPVMTLEELLQMKHYVRSVYIDETVKQYIVDLVRRTRAHQSVYLGVSPRGSLALMKASQAYALMMNREYVIPDDVKFLAPYVLTHRIMMKPEARFEGQTEEAIITSMLKRVAVPITKGSSST</sequence>
<dbReference type="AlphaFoldDB" id="I8AGA4"/>
<dbReference type="Gene3D" id="1.10.8.80">
    <property type="entry name" value="Magnesium chelatase subunit I, C-Terminal domain"/>
    <property type="match status" value="1"/>
</dbReference>
<dbReference type="InterPro" id="IPR011703">
    <property type="entry name" value="ATPase_AAA-3"/>
</dbReference>
<dbReference type="GO" id="GO:0005524">
    <property type="term" value="F:ATP binding"/>
    <property type="evidence" value="ECO:0007669"/>
    <property type="project" value="UniProtKB-KW"/>
</dbReference>
<feature type="domain" description="ATPase AAA-3" evidence="4">
    <location>
        <begin position="42"/>
        <end position="172"/>
    </location>
</feature>
<keyword evidence="2" id="KW-0067">ATP-binding</keyword>
<name>I8AGA4_9BACL</name>
<feature type="domain" description="ChlI/MoxR AAA lid" evidence="5">
    <location>
        <begin position="234"/>
        <end position="305"/>
    </location>
</feature>
<gene>
    <name evidence="6" type="ORF">A374_15429</name>
</gene>
<dbReference type="SUPFAM" id="SSF52540">
    <property type="entry name" value="P-loop containing nucleoside triphosphate hydrolases"/>
    <property type="match status" value="1"/>
</dbReference>
<reference evidence="6 7" key="1">
    <citation type="journal article" date="2012" name="J. Bacteriol.">
        <title>Genome of Bacillus macauensis ZFHKF-1, a Long-Chain-Forming Bacterium.</title>
        <authorList>
            <person name="Cai L."/>
            <person name="Zhang T."/>
        </authorList>
    </citation>
    <scope>NUCLEOTIDE SEQUENCE [LARGE SCALE GENOMIC DNA]</scope>
    <source>
        <strain evidence="6 7">ZFHKF-1</strain>
    </source>
</reference>
<evidence type="ECO:0000256" key="1">
    <source>
        <dbReference type="ARBA" id="ARBA00022741"/>
    </source>
</evidence>
<dbReference type="InterPro" id="IPR050764">
    <property type="entry name" value="CbbQ/NirQ/NorQ/GpvN"/>
</dbReference>
<dbReference type="FunFam" id="3.40.50.300:FF:000640">
    <property type="entry name" value="MoxR family ATPase"/>
    <property type="match status" value="1"/>
</dbReference>
<dbReference type="InterPro" id="IPR041628">
    <property type="entry name" value="ChlI/MoxR_AAA_lid"/>
</dbReference>